<dbReference type="InterPro" id="IPR000182">
    <property type="entry name" value="GNAT_dom"/>
</dbReference>
<sequence length="166" mass="19370">MPNQLLIRPAILKDVPEILTILNHEIKNSTVIYDYTERTLNQQTQWFYTKQEAKMPILVAEKESNILGFGSFGIYRPWEAYKFSIEHSIYVSSASRGLGIGKLLMEELIILAKLQGYHTMIAGVDADNKESYKFHEKFGFKEVGRFNEVGYKFDRWLDLIFMQLHL</sequence>
<keyword evidence="5" id="KW-1185">Reference proteome</keyword>
<reference evidence="4 5" key="1">
    <citation type="submission" date="2020-03" db="EMBL/GenBank/DDBJ databases">
        <title>Genomic Encyclopedia of Type Strains, Phase IV (KMG-IV): sequencing the most valuable type-strain genomes for metagenomic binning, comparative biology and taxonomic classification.</title>
        <authorList>
            <person name="Goeker M."/>
        </authorList>
    </citation>
    <scope>NUCLEOTIDE SEQUENCE [LARGE SCALE GENOMIC DNA]</scope>
    <source>
        <strain evidence="4 5">DSM 29762</strain>
    </source>
</reference>
<dbReference type="EC" id="2.3.1.183" evidence="4"/>
<evidence type="ECO:0000313" key="4">
    <source>
        <dbReference type="EMBL" id="NJB71474.1"/>
    </source>
</evidence>
<comment type="caution">
    <text evidence="4">The sequence shown here is derived from an EMBL/GenBank/DDBJ whole genome shotgun (WGS) entry which is preliminary data.</text>
</comment>
<dbReference type="Pfam" id="PF00583">
    <property type="entry name" value="Acetyltransf_1"/>
    <property type="match status" value="1"/>
</dbReference>
<name>A0A846R267_9FLAO</name>
<dbReference type="RefSeq" id="WP_167963282.1">
    <property type="nucleotide sequence ID" value="NZ_JAATJJ010000001.1"/>
</dbReference>
<feature type="domain" description="N-acetyltransferase" evidence="3">
    <location>
        <begin position="5"/>
        <end position="166"/>
    </location>
</feature>
<organism evidence="4 5">
    <name type="scientific">Saonia flava</name>
    <dbReference type="NCBI Taxonomy" id="523696"/>
    <lineage>
        <taxon>Bacteria</taxon>
        <taxon>Pseudomonadati</taxon>
        <taxon>Bacteroidota</taxon>
        <taxon>Flavobacteriia</taxon>
        <taxon>Flavobacteriales</taxon>
        <taxon>Flavobacteriaceae</taxon>
        <taxon>Saonia</taxon>
    </lineage>
</organism>
<dbReference type="EMBL" id="JAATJJ010000001">
    <property type="protein sequence ID" value="NJB71474.1"/>
    <property type="molecule type" value="Genomic_DNA"/>
</dbReference>
<proteinExistence type="predicted"/>
<keyword evidence="2 4" id="KW-0012">Acyltransferase</keyword>
<dbReference type="Gene3D" id="3.40.630.30">
    <property type="match status" value="1"/>
</dbReference>
<evidence type="ECO:0000256" key="2">
    <source>
        <dbReference type="ARBA" id="ARBA00023315"/>
    </source>
</evidence>
<evidence type="ECO:0000256" key="1">
    <source>
        <dbReference type="ARBA" id="ARBA00022679"/>
    </source>
</evidence>
<evidence type="ECO:0000313" key="5">
    <source>
        <dbReference type="Proteomes" id="UP000590442"/>
    </source>
</evidence>
<dbReference type="CDD" id="cd04301">
    <property type="entry name" value="NAT_SF"/>
    <property type="match status" value="1"/>
</dbReference>
<dbReference type="AlphaFoldDB" id="A0A846R267"/>
<dbReference type="GO" id="GO:0102971">
    <property type="term" value="F:phosphinothricin N-acetyltransferase activity"/>
    <property type="evidence" value="ECO:0007669"/>
    <property type="project" value="UniProtKB-EC"/>
</dbReference>
<dbReference type="SUPFAM" id="SSF55729">
    <property type="entry name" value="Acyl-CoA N-acyltransferases (Nat)"/>
    <property type="match status" value="1"/>
</dbReference>
<gene>
    <name evidence="4" type="ORF">GGR42_001936</name>
</gene>
<dbReference type="InterPro" id="IPR016181">
    <property type="entry name" value="Acyl_CoA_acyltransferase"/>
</dbReference>
<evidence type="ECO:0000259" key="3">
    <source>
        <dbReference type="PROSITE" id="PS51186"/>
    </source>
</evidence>
<dbReference type="Proteomes" id="UP000590442">
    <property type="component" value="Unassembled WGS sequence"/>
</dbReference>
<dbReference type="PANTHER" id="PTHR43072:SF23">
    <property type="entry name" value="UPF0039 PROTEIN C11D3.02C"/>
    <property type="match status" value="1"/>
</dbReference>
<dbReference type="PANTHER" id="PTHR43072">
    <property type="entry name" value="N-ACETYLTRANSFERASE"/>
    <property type="match status" value="1"/>
</dbReference>
<dbReference type="PROSITE" id="PS51186">
    <property type="entry name" value="GNAT"/>
    <property type="match status" value="1"/>
</dbReference>
<accession>A0A846R267</accession>
<protein>
    <submittedName>
        <fullName evidence="4">Phosphinothricin acetyltransferase</fullName>
        <ecNumber evidence="4">2.3.1.183</ecNumber>
    </submittedName>
</protein>
<keyword evidence="1 4" id="KW-0808">Transferase</keyword>